<gene>
    <name evidence="1" type="ORF">Pan216_10550</name>
</gene>
<dbReference type="EMBL" id="CP036279">
    <property type="protein sequence ID" value="QDU60217.1"/>
    <property type="molecule type" value="Genomic_DNA"/>
</dbReference>
<organism evidence="1 2">
    <name type="scientific">Kolteria novifilia</name>
    <dbReference type="NCBI Taxonomy" id="2527975"/>
    <lineage>
        <taxon>Bacteria</taxon>
        <taxon>Pseudomonadati</taxon>
        <taxon>Planctomycetota</taxon>
        <taxon>Planctomycetia</taxon>
        <taxon>Kolteriales</taxon>
        <taxon>Kolteriaceae</taxon>
        <taxon>Kolteria</taxon>
    </lineage>
</organism>
<name>A0A518AZP7_9BACT</name>
<evidence type="ECO:0000313" key="1">
    <source>
        <dbReference type="EMBL" id="QDU60217.1"/>
    </source>
</evidence>
<dbReference type="AlphaFoldDB" id="A0A518AZP7"/>
<accession>A0A518AZP7</accession>
<protein>
    <submittedName>
        <fullName evidence="1">Uncharacterized protein</fullName>
    </submittedName>
</protein>
<keyword evidence="2" id="KW-1185">Reference proteome</keyword>
<proteinExistence type="predicted"/>
<sequence length="45" mass="5075">MSLAAHHRSHNVDVFKRIENFEFRLAESPESANDGCAMSTIVAER</sequence>
<dbReference type="Proteomes" id="UP000317093">
    <property type="component" value="Chromosome"/>
</dbReference>
<dbReference type="KEGG" id="knv:Pan216_10550"/>
<reference evidence="1 2" key="1">
    <citation type="submission" date="2019-02" db="EMBL/GenBank/DDBJ databases">
        <title>Deep-cultivation of Planctomycetes and their phenomic and genomic characterization uncovers novel biology.</title>
        <authorList>
            <person name="Wiegand S."/>
            <person name="Jogler M."/>
            <person name="Boedeker C."/>
            <person name="Pinto D."/>
            <person name="Vollmers J."/>
            <person name="Rivas-Marin E."/>
            <person name="Kohn T."/>
            <person name="Peeters S.H."/>
            <person name="Heuer A."/>
            <person name="Rast P."/>
            <person name="Oberbeckmann S."/>
            <person name="Bunk B."/>
            <person name="Jeske O."/>
            <person name="Meyerdierks A."/>
            <person name="Storesund J.E."/>
            <person name="Kallscheuer N."/>
            <person name="Luecker S."/>
            <person name="Lage O.M."/>
            <person name="Pohl T."/>
            <person name="Merkel B.J."/>
            <person name="Hornburger P."/>
            <person name="Mueller R.-W."/>
            <person name="Bruemmer F."/>
            <person name="Labrenz M."/>
            <person name="Spormann A.M."/>
            <person name="Op den Camp H."/>
            <person name="Overmann J."/>
            <person name="Amann R."/>
            <person name="Jetten M.S.M."/>
            <person name="Mascher T."/>
            <person name="Medema M.H."/>
            <person name="Devos D.P."/>
            <person name="Kaster A.-K."/>
            <person name="Ovreas L."/>
            <person name="Rohde M."/>
            <person name="Galperin M.Y."/>
            <person name="Jogler C."/>
        </authorList>
    </citation>
    <scope>NUCLEOTIDE SEQUENCE [LARGE SCALE GENOMIC DNA]</scope>
    <source>
        <strain evidence="1 2">Pan216</strain>
    </source>
</reference>
<evidence type="ECO:0000313" key="2">
    <source>
        <dbReference type="Proteomes" id="UP000317093"/>
    </source>
</evidence>